<gene>
    <name evidence="1" type="ORF">HGRIS_005192</name>
</gene>
<evidence type="ECO:0000313" key="1">
    <source>
        <dbReference type="EMBL" id="KAL0954038.1"/>
    </source>
</evidence>
<dbReference type="EMBL" id="JASNQZ010000008">
    <property type="protein sequence ID" value="KAL0954038.1"/>
    <property type="molecule type" value="Genomic_DNA"/>
</dbReference>
<name>A0ABR3JF91_9AGAR</name>
<comment type="caution">
    <text evidence="1">The sequence shown here is derived from an EMBL/GenBank/DDBJ whole genome shotgun (WGS) entry which is preliminary data.</text>
</comment>
<accession>A0ABR3JF91</accession>
<protein>
    <submittedName>
        <fullName evidence="1">Uncharacterized protein</fullName>
    </submittedName>
</protein>
<proteinExistence type="predicted"/>
<sequence length="157" mass="17044">MNMSVDSSEGRPSGLEGNFSSPRQNYIVHFPSEASSFLPSTSAVIPVSPILLPIYLAYLSTNAKIAPPLCSSNWWGCLVAFIPSFPLINRAPFSLFDPPLMPITLFILLPCRCLLPTTPCCTLVRSREPADLHLLAISAPLLVSRLLIDVSLPLHGT</sequence>
<dbReference type="Proteomes" id="UP001556367">
    <property type="component" value="Unassembled WGS sequence"/>
</dbReference>
<reference evidence="2" key="1">
    <citation type="submission" date="2024-06" db="EMBL/GenBank/DDBJ databases">
        <title>Multi-omics analyses provide insights into the biosynthesis of the anticancer antibiotic pleurotin in Hohenbuehelia grisea.</title>
        <authorList>
            <person name="Weaver J.A."/>
            <person name="Alberti F."/>
        </authorList>
    </citation>
    <scope>NUCLEOTIDE SEQUENCE [LARGE SCALE GENOMIC DNA]</scope>
    <source>
        <strain evidence="2">T-177</strain>
    </source>
</reference>
<keyword evidence="2" id="KW-1185">Reference proteome</keyword>
<organism evidence="1 2">
    <name type="scientific">Hohenbuehelia grisea</name>
    <dbReference type="NCBI Taxonomy" id="104357"/>
    <lineage>
        <taxon>Eukaryota</taxon>
        <taxon>Fungi</taxon>
        <taxon>Dikarya</taxon>
        <taxon>Basidiomycota</taxon>
        <taxon>Agaricomycotina</taxon>
        <taxon>Agaricomycetes</taxon>
        <taxon>Agaricomycetidae</taxon>
        <taxon>Agaricales</taxon>
        <taxon>Pleurotineae</taxon>
        <taxon>Pleurotaceae</taxon>
        <taxon>Hohenbuehelia</taxon>
    </lineage>
</organism>
<evidence type="ECO:0000313" key="2">
    <source>
        <dbReference type="Proteomes" id="UP001556367"/>
    </source>
</evidence>